<keyword evidence="3" id="KW-1185">Reference proteome</keyword>
<dbReference type="EMBL" id="CAKLPZ010000002">
    <property type="protein sequence ID" value="CAH1001269.1"/>
    <property type="molecule type" value="Genomic_DNA"/>
</dbReference>
<feature type="chain" id="PRO_5045078572" description="DNRLRE domain-containing protein" evidence="1">
    <location>
        <begin position="24"/>
        <end position="195"/>
    </location>
</feature>
<name>A0ABN8F7L2_9BACT</name>
<dbReference type="RefSeq" id="WP_238751116.1">
    <property type="nucleotide sequence ID" value="NZ_CAKLPZ010000002.1"/>
</dbReference>
<proteinExistence type="predicted"/>
<reference evidence="2" key="1">
    <citation type="submission" date="2021-12" db="EMBL/GenBank/DDBJ databases">
        <authorList>
            <person name="Rodrigo-Torres L."/>
            <person name="Arahal R. D."/>
            <person name="Lucena T."/>
        </authorList>
    </citation>
    <scope>NUCLEOTIDE SEQUENCE</scope>
    <source>
        <strain evidence="2">CECT 8419</strain>
    </source>
</reference>
<organism evidence="2 3">
    <name type="scientific">Neolewinella maritima</name>
    <dbReference type="NCBI Taxonomy" id="1383882"/>
    <lineage>
        <taxon>Bacteria</taxon>
        <taxon>Pseudomonadati</taxon>
        <taxon>Bacteroidota</taxon>
        <taxon>Saprospiria</taxon>
        <taxon>Saprospirales</taxon>
        <taxon>Lewinellaceae</taxon>
        <taxon>Neolewinella</taxon>
    </lineage>
</organism>
<keyword evidence="1" id="KW-0732">Signal</keyword>
<protein>
    <recommendedName>
        <fullName evidence="4">DNRLRE domain-containing protein</fullName>
    </recommendedName>
</protein>
<gene>
    <name evidence="2" type="ORF">LEM8419_02169</name>
</gene>
<evidence type="ECO:0000313" key="2">
    <source>
        <dbReference type="EMBL" id="CAH1001269.1"/>
    </source>
</evidence>
<evidence type="ECO:0000313" key="3">
    <source>
        <dbReference type="Proteomes" id="UP000837803"/>
    </source>
</evidence>
<feature type="signal peptide" evidence="1">
    <location>
        <begin position="1"/>
        <end position="23"/>
    </location>
</feature>
<dbReference type="PROSITE" id="PS51257">
    <property type="entry name" value="PROKAR_LIPOPROTEIN"/>
    <property type="match status" value="1"/>
</dbReference>
<evidence type="ECO:0008006" key="4">
    <source>
        <dbReference type="Google" id="ProtNLM"/>
    </source>
</evidence>
<comment type="caution">
    <text evidence="2">The sequence shown here is derived from an EMBL/GenBank/DDBJ whole genome shotgun (WGS) entry which is preliminary data.</text>
</comment>
<evidence type="ECO:0000256" key="1">
    <source>
        <dbReference type="SAM" id="SignalP"/>
    </source>
</evidence>
<dbReference type="Proteomes" id="UP000837803">
    <property type="component" value="Unassembled WGS sequence"/>
</dbReference>
<accession>A0ABN8F7L2</accession>
<sequence length="195" mass="21278">MKPTTLLLLLLSCAIFWSGCGEDDEDGPTATIELNYDGPNFTAPQLPPGTNVFAAYFPPAQTEPFRGRTLERVRFYLTRIPQATSIVVYGEGPDDRTPGAELYRRDITGRVTTTEWNEDRLLPGIEITGDGLWLAVEVTLAQGEPQSVGCDAGRTYSPNGDRLLLSTNPDWTSFGTINPGETVNWNIRGVIGGTP</sequence>